<keyword evidence="1" id="KW-0732">Signal</keyword>
<sequence length="262" mass="27833" precursor="true">MRYALLCALLMPLGYAADVCNPATFPGAYGSILSGNTTISGDSLPSASVARLVFDSSGKVSGTTSANFSGYFLGNPVSGDYTVKDDCSLDWRLQDEYGGFQHFAGKLSLDGKRVAFSQTDPGGPQHGVMIRSSESCLSSDFRGRYRIAFNGFIVDLDTGYPTGRISMSGILEADGNTGLRFTSDRASSQIKEASYQLEGDCVVHMQFPLDGQTLNFRAVIVNDGKEILGIQSDLTAVVTIRIKAEEGSSAPVSEKSLASGVK</sequence>
<protein>
    <recommendedName>
        <fullName evidence="3">Lipoprotein</fullName>
    </recommendedName>
</protein>
<dbReference type="HOGENOM" id="CLU_1061296_0_0_0"/>
<gene>
    <name evidence="2" type="ordered locus">Acid_2190</name>
</gene>
<dbReference type="OrthoDB" id="129074at2"/>
<dbReference type="AlphaFoldDB" id="Q025Y9"/>
<dbReference type="KEGG" id="sus:Acid_2190"/>
<reference evidence="2" key="1">
    <citation type="submission" date="2006-10" db="EMBL/GenBank/DDBJ databases">
        <title>Complete sequence of Solibacter usitatus Ellin6076.</title>
        <authorList>
            <consortium name="US DOE Joint Genome Institute"/>
            <person name="Copeland A."/>
            <person name="Lucas S."/>
            <person name="Lapidus A."/>
            <person name="Barry K."/>
            <person name="Detter J.C."/>
            <person name="Glavina del Rio T."/>
            <person name="Hammon N."/>
            <person name="Israni S."/>
            <person name="Dalin E."/>
            <person name="Tice H."/>
            <person name="Pitluck S."/>
            <person name="Thompson L.S."/>
            <person name="Brettin T."/>
            <person name="Bruce D."/>
            <person name="Han C."/>
            <person name="Tapia R."/>
            <person name="Gilna P."/>
            <person name="Schmutz J."/>
            <person name="Larimer F."/>
            <person name="Land M."/>
            <person name="Hauser L."/>
            <person name="Kyrpides N."/>
            <person name="Mikhailova N."/>
            <person name="Janssen P.H."/>
            <person name="Kuske C.R."/>
            <person name="Richardson P."/>
        </authorList>
    </citation>
    <scope>NUCLEOTIDE SEQUENCE</scope>
    <source>
        <strain evidence="2">Ellin6076</strain>
    </source>
</reference>
<name>Q025Y9_SOLUE</name>
<organism evidence="2">
    <name type="scientific">Solibacter usitatus (strain Ellin6076)</name>
    <dbReference type="NCBI Taxonomy" id="234267"/>
    <lineage>
        <taxon>Bacteria</taxon>
        <taxon>Pseudomonadati</taxon>
        <taxon>Acidobacteriota</taxon>
        <taxon>Terriglobia</taxon>
        <taxon>Bryobacterales</taxon>
        <taxon>Solibacteraceae</taxon>
        <taxon>Candidatus Solibacter</taxon>
    </lineage>
</organism>
<dbReference type="EMBL" id="CP000473">
    <property type="protein sequence ID" value="ABJ83180.1"/>
    <property type="molecule type" value="Genomic_DNA"/>
</dbReference>
<evidence type="ECO:0008006" key="3">
    <source>
        <dbReference type="Google" id="ProtNLM"/>
    </source>
</evidence>
<proteinExistence type="predicted"/>
<evidence type="ECO:0000256" key="1">
    <source>
        <dbReference type="SAM" id="SignalP"/>
    </source>
</evidence>
<accession>Q025Y9</accession>
<evidence type="ECO:0000313" key="2">
    <source>
        <dbReference type="EMBL" id="ABJ83180.1"/>
    </source>
</evidence>
<feature type="signal peptide" evidence="1">
    <location>
        <begin position="1"/>
        <end position="16"/>
    </location>
</feature>
<feature type="chain" id="PRO_5004163290" description="Lipoprotein" evidence="1">
    <location>
        <begin position="17"/>
        <end position="262"/>
    </location>
</feature>
<dbReference type="InParanoid" id="Q025Y9"/>
<dbReference type="STRING" id="234267.Acid_2190"/>